<dbReference type="AlphaFoldDB" id="A0A4R7BAN2"/>
<sequence length="168" mass="18147">MRALRVLPLILCLSGCNWINHVTGLSKDDDRAIGAACRQTGRSLEECYRRNPDADKAQVFAGWREMHEYMTKQSLPTMSPPPEPPPPASAPAAAHASSHSDSGQQPTLSDSGDESDKPDPEVQAVLDTINNRNNGNARSQPSSEEQKQLQQLLKQGAGSGSPPPKPKK</sequence>
<organism evidence="2 3">
    <name type="scientific">Paludibacterium purpuratum</name>
    <dbReference type="NCBI Taxonomy" id="1144873"/>
    <lineage>
        <taxon>Bacteria</taxon>
        <taxon>Pseudomonadati</taxon>
        <taxon>Pseudomonadota</taxon>
        <taxon>Betaproteobacteria</taxon>
        <taxon>Neisseriales</taxon>
        <taxon>Chromobacteriaceae</taxon>
        <taxon>Paludibacterium</taxon>
    </lineage>
</organism>
<feature type="compositionally biased region" description="Low complexity" evidence="1">
    <location>
        <begin position="90"/>
        <end position="102"/>
    </location>
</feature>
<dbReference type="EMBL" id="SNZP01000002">
    <property type="protein sequence ID" value="TDR81974.1"/>
    <property type="molecule type" value="Genomic_DNA"/>
</dbReference>
<reference evidence="2 3" key="1">
    <citation type="submission" date="2019-03" db="EMBL/GenBank/DDBJ databases">
        <title>Genomic Encyclopedia of Type Strains, Phase III (KMG-III): the genomes of soil and plant-associated and newly described type strains.</title>
        <authorList>
            <person name="Whitman W."/>
        </authorList>
    </citation>
    <scope>NUCLEOTIDE SEQUENCE [LARGE SCALE GENOMIC DNA]</scope>
    <source>
        <strain evidence="2 3">CECT 8976</strain>
    </source>
</reference>
<keyword evidence="3" id="KW-1185">Reference proteome</keyword>
<protein>
    <submittedName>
        <fullName evidence="2">Uncharacterized protein</fullName>
    </submittedName>
</protein>
<feature type="compositionally biased region" description="Low complexity" evidence="1">
    <location>
        <begin position="139"/>
        <end position="156"/>
    </location>
</feature>
<feature type="compositionally biased region" description="Pro residues" evidence="1">
    <location>
        <begin position="78"/>
        <end position="89"/>
    </location>
</feature>
<accession>A0A4R7BAN2</accession>
<evidence type="ECO:0000313" key="3">
    <source>
        <dbReference type="Proteomes" id="UP000295611"/>
    </source>
</evidence>
<dbReference type="RefSeq" id="WP_133678413.1">
    <property type="nucleotide sequence ID" value="NZ_SNZP01000002.1"/>
</dbReference>
<gene>
    <name evidence="2" type="ORF">DFP86_10284</name>
</gene>
<name>A0A4R7BAN2_9NEIS</name>
<feature type="compositionally biased region" description="Polar residues" evidence="1">
    <location>
        <begin position="128"/>
        <end position="138"/>
    </location>
</feature>
<comment type="caution">
    <text evidence="2">The sequence shown here is derived from an EMBL/GenBank/DDBJ whole genome shotgun (WGS) entry which is preliminary data.</text>
</comment>
<dbReference type="Proteomes" id="UP000295611">
    <property type="component" value="Unassembled WGS sequence"/>
</dbReference>
<proteinExistence type="predicted"/>
<evidence type="ECO:0000313" key="2">
    <source>
        <dbReference type="EMBL" id="TDR81974.1"/>
    </source>
</evidence>
<feature type="region of interest" description="Disordered" evidence="1">
    <location>
        <begin position="71"/>
        <end position="168"/>
    </location>
</feature>
<dbReference type="OrthoDB" id="8527508at2"/>
<evidence type="ECO:0000256" key="1">
    <source>
        <dbReference type="SAM" id="MobiDB-lite"/>
    </source>
</evidence>